<gene>
    <name evidence="1" type="ORF">CSB93_5651</name>
</gene>
<dbReference type="EMBL" id="CP027169">
    <property type="protein sequence ID" value="AVK06152.1"/>
    <property type="molecule type" value="Genomic_DNA"/>
</dbReference>
<organism evidence="1 2">
    <name type="scientific">Pseudomonas paraeruginosa</name>
    <dbReference type="NCBI Taxonomy" id="2994495"/>
    <lineage>
        <taxon>Bacteria</taxon>
        <taxon>Pseudomonadati</taxon>
        <taxon>Pseudomonadota</taxon>
        <taxon>Gammaproteobacteria</taxon>
        <taxon>Pseudomonadales</taxon>
        <taxon>Pseudomonadaceae</taxon>
        <taxon>Pseudomonas</taxon>
    </lineage>
</organism>
<dbReference type="AlphaFoldDB" id="A0A2R3IW53"/>
<protein>
    <submittedName>
        <fullName evidence="1">Uncharacterized protein</fullName>
    </submittedName>
</protein>
<dbReference type="Proteomes" id="UP000238390">
    <property type="component" value="Chromosome"/>
</dbReference>
<name>A0A2R3IW53_9PSED</name>
<proteinExistence type="predicted"/>
<evidence type="ECO:0000313" key="1">
    <source>
        <dbReference type="EMBL" id="AVK06152.1"/>
    </source>
</evidence>
<keyword evidence="2" id="KW-1185">Reference proteome</keyword>
<sequence length="51" mass="5352">MGAPAGVVASRGATLERSAGPRKLRLRSSARTFAGRLGTRYFGGLMRSTKA</sequence>
<reference evidence="1 2" key="1">
    <citation type="submission" date="2018-02" db="EMBL/GenBank/DDBJ databases">
        <title>FDA/CDC Antimicrobial Resistant Isolate Bank Genome Sequencing.</title>
        <authorList>
            <person name="Benahmed F.H."/>
            <person name="Lutgring J.D."/>
            <person name="Yoo B."/>
            <person name="Machado M."/>
            <person name="Brown A."/>
            <person name="McAllister G."/>
            <person name="Perry A."/>
            <person name="Halpin A.L."/>
            <person name="Vavikolanu K."/>
            <person name="Ott S."/>
            <person name="Zhao X."/>
            <person name="Tallon L.J."/>
            <person name="Sadzewicz L."/>
            <person name="Aluvathingal J."/>
            <person name="Nadendla S."/>
            <person name="Voskania-kordi A."/>
            <person name="Simonyan V."/>
            <person name="Patel J."/>
            <person name="Shawar R.M."/>
        </authorList>
    </citation>
    <scope>NUCLEOTIDE SEQUENCE [LARGE SCALE GENOMIC DNA]</scope>
    <source>
        <strain evidence="1 2">AR_0356</strain>
    </source>
</reference>
<accession>A0A2R3IW53</accession>
<evidence type="ECO:0000313" key="2">
    <source>
        <dbReference type="Proteomes" id="UP000238390"/>
    </source>
</evidence>